<organism evidence="3 4">
    <name type="scientific">Porites evermanni</name>
    <dbReference type="NCBI Taxonomy" id="104178"/>
    <lineage>
        <taxon>Eukaryota</taxon>
        <taxon>Metazoa</taxon>
        <taxon>Cnidaria</taxon>
        <taxon>Anthozoa</taxon>
        <taxon>Hexacorallia</taxon>
        <taxon>Scleractinia</taxon>
        <taxon>Fungiina</taxon>
        <taxon>Poritidae</taxon>
        <taxon>Porites</taxon>
    </lineage>
</organism>
<evidence type="ECO:0000313" key="3">
    <source>
        <dbReference type="EMBL" id="CAH3172164.1"/>
    </source>
</evidence>
<evidence type="ECO:0000313" key="4">
    <source>
        <dbReference type="Proteomes" id="UP001159427"/>
    </source>
</evidence>
<name>A0ABN8QYN9_9CNID</name>
<keyword evidence="2" id="KW-0472">Membrane</keyword>
<dbReference type="Proteomes" id="UP001159427">
    <property type="component" value="Unassembled WGS sequence"/>
</dbReference>
<keyword evidence="4" id="KW-1185">Reference proteome</keyword>
<evidence type="ECO:0000256" key="1">
    <source>
        <dbReference type="SAM" id="MobiDB-lite"/>
    </source>
</evidence>
<dbReference type="EMBL" id="CALNXI010001562">
    <property type="protein sequence ID" value="CAH3172164.1"/>
    <property type="molecule type" value="Genomic_DNA"/>
</dbReference>
<comment type="caution">
    <text evidence="3">The sequence shown here is derived from an EMBL/GenBank/DDBJ whole genome shotgun (WGS) entry which is preliminary data.</text>
</comment>
<reference evidence="3 4" key="1">
    <citation type="submission" date="2022-05" db="EMBL/GenBank/DDBJ databases">
        <authorList>
            <consortium name="Genoscope - CEA"/>
            <person name="William W."/>
        </authorList>
    </citation>
    <scope>NUCLEOTIDE SEQUENCE [LARGE SCALE GENOMIC DNA]</scope>
</reference>
<feature type="non-terminal residue" evidence="3">
    <location>
        <position position="124"/>
    </location>
</feature>
<keyword evidence="2" id="KW-0812">Transmembrane</keyword>
<accession>A0ABN8QYN9</accession>
<gene>
    <name evidence="3" type="ORF">PEVE_00008269</name>
</gene>
<feature type="transmembrane region" description="Helical" evidence="2">
    <location>
        <begin position="57"/>
        <end position="75"/>
    </location>
</feature>
<sequence length="124" mass="13785">MLRVRPGKNSRDQAEIPQVRVIILVDIASYNNISETLAAGSCATFLFLSNTDVICDLLLMMMVMMMVMMVMKIVLGNIDDDNDIDDDDSDDTDGDDTGDDDDDDNVTLAIPETKKNPSMAWKNF</sequence>
<proteinExistence type="predicted"/>
<protein>
    <submittedName>
        <fullName evidence="3">Uncharacterized protein</fullName>
    </submittedName>
</protein>
<keyword evidence="2" id="KW-1133">Transmembrane helix</keyword>
<evidence type="ECO:0000256" key="2">
    <source>
        <dbReference type="SAM" id="Phobius"/>
    </source>
</evidence>
<feature type="compositionally biased region" description="Acidic residues" evidence="1">
    <location>
        <begin position="82"/>
        <end position="105"/>
    </location>
</feature>
<feature type="region of interest" description="Disordered" evidence="1">
    <location>
        <begin position="82"/>
        <end position="124"/>
    </location>
</feature>